<keyword evidence="9" id="KW-1185">Reference proteome</keyword>
<dbReference type="SUPFAM" id="SSF53790">
    <property type="entry name" value="Tetrapyrrole methylase"/>
    <property type="match status" value="1"/>
</dbReference>
<dbReference type="PANTHER" id="PTHR46111">
    <property type="entry name" value="RIBOSOMAL RNA SMALL SUBUNIT METHYLTRANSFERASE I"/>
    <property type="match status" value="1"/>
</dbReference>
<dbReference type="PROSITE" id="PS01296">
    <property type="entry name" value="RSMI"/>
    <property type="match status" value="1"/>
</dbReference>
<reference evidence="8 9" key="1">
    <citation type="submission" date="2020-09" db="EMBL/GenBank/DDBJ databases">
        <title>Paenibacillus sp. strain PR3 16S rRNA gene Genome sequencing and assembly.</title>
        <authorList>
            <person name="Kim J."/>
        </authorList>
    </citation>
    <scope>NUCLEOTIDE SEQUENCE [LARGE SCALE GENOMIC DNA]</scope>
    <source>
        <strain evidence="8 9">PR3</strain>
    </source>
</reference>
<dbReference type="PANTHER" id="PTHR46111:SF1">
    <property type="entry name" value="RIBOSOMAL RNA SMALL SUBUNIT METHYLTRANSFERASE I"/>
    <property type="match status" value="1"/>
</dbReference>
<dbReference type="InterPro" id="IPR008189">
    <property type="entry name" value="rRNA_ssu_MeTfrase_I"/>
</dbReference>
<keyword evidence="5 6" id="KW-0949">S-adenosyl-L-methionine</keyword>
<keyword evidence="1 6" id="KW-0963">Cytoplasm</keyword>
<gene>
    <name evidence="6 8" type="primary">rsmI</name>
    <name evidence="8" type="ORF">H8B09_29225</name>
</gene>
<evidence type="ECO:0000256" key="6">
    <source>
        <dbReference type="HAMAP-Rule" id="MF_01877"/>
    </source>
</evidence>
<dbReference type="Pfam" id="PF00590">
    <property type="entry name" value="TP_methylase"/>
    <property type="match status" value="1"/>
</dbReference>
<evidence type="ECO:0000259" key="7">
    <source>
        <dbReference type="Pfam" id="PF00590"/>
    </source>
</evidence>
<comment type="caution">
    <text evidence="8">The sequence shown here is derived from an EMBL/GenBank/DDBJ whole genome shotgun (WGS) entry which is preliminary data.</text>
</comment>
<keyword evidence="4 6" id="KW-0808">Transferase</keyword>
<organism evidence="8 9">
    <name type="scientific">Paenibacillus terricola</name>
    <dbReference type="NCBI Taxonomy" id="2763503"/>
    <lineage>
        <taxon>Bacteria</taxon>
        <taxon>Bacillati</taxon>
        <taxon>Bacillota</taxon>
        <taxon>Bacilli</taxon>
        <taxon>Bacillales</taxon>
        <taxon>Paenibacillaceae</taxon>
        <taxon>Paenibacillus</taxon>
    </lineage>
</organism>
<dbReference type="InterPro" id="IPR018063">
    <property type="entry name" value="SAM_MeTrfase_RsmI_CS"/>
</dbReference>
<evidence type="ECO:0000256" key="3">
    <source>
        <dbReference type="ARBA" id="ARBA00022603"/>
    </source>
</evidence>
<dbReference type="NCBIfam" id="TIGR00096">
    <property type="entry name" value="16S rRNA (cytidine(1402)-2'-O)-methyltransferase"/>
    <property type="match status" value="1"/>
</dbReference>
<dbReference type="InterPro" id="IPR014777">
    <property type="entry name" value="4pyrrole_Mease_sub1"/>
</dbReference>
<dbReference type="PIRSF" id="PIRSF005917">
    <property type="entry name" value="MTase_YraL"/>
    <property type="match status" value="1"/>
</dbReference>
<comment type="similarity">
    <text evidence="6">Belongs to the methyltransferase superfamily. RsmI family.</text>
</comment>
<feature type="domain" description="Tetrapyrrole methylase" evidence="7">
    <location>
        <begin position="15"/>
        <end position="213"/>
    </location>
</feature>
<evidence type="ECO:0000313" key="8">
    <source>
        <dbReference type="EMBL" id="MBD3922828.1"/>
    </source>
</evidence>
<dbReference type="EMBL" id="JACXZA010000012">
    <property type="protein sequence ID" value="MBD3922828.1"/>
    <property type="molecule type" value="Genomic_DNA"/>
</dbReference>
<comment type="function">
    <text evidence="6">Catalyzes the 2'-O-methylation of the ribose of cytidine 1402 (C1402) in 16S rRNA.</text>
</comment>
<evidence type="ECO:0000256" key="2">
    <source>
        <dbReference type="ARBA" id="ARBA00022552"/>
    </source>
</evidence>
<dbReference type="HAMAP" id="MF_01877">
    <property type="entry name" value="16SrRNA_methyltr_I"/>
    <property type="match status" value="1"/>
</dbReference>
<keyword evidence="2 6" id="KW-0698">rRNA processing</keyword>
<keyword evidence="3 6" id="KW-0489">Methyltransferase</keyword>
<accession>A0ABR8N3U9</accession>
<dbReference type="GO" id="GO:0008168">
    <property type="term" value="F:methyltransferase activity"/>
    <property type="evidence" value="ECO:0007669"/>
    <property type="project" value="UniProtKB-KW"/>
</dbReference>
<evidence type="ECO:0000256" key="4">
    <source>
        <dbReference type="ARBA" id="ARBA00022679"/>
    </source>
</evidence>
<dbReference type="EC" id="2.1.1.198" evidence="6"/>
<comment type="subcellular location">
    <subcellularLocation>
        <location evidence="6">Cytoplasm</location>
    </subcellularLocation>
</comment>
<dbReference type="RefSeq" id="WP_191207124.1">
    <property type="nucleotide sequence ID" value="NZ_JACXZA010000012.1"/>
</dbReference>
<dbReference type="InterPro" id="IPR000878">
    <property type="entry name" value="4pyrrol_Mease"/>
</dbReference>
<dbReference type="GO" id="GO:0032259">
    <property type="term" value="P:methylation"/>
    <property type="evidence" value="ECO:0007669"/>
    <property type="project" value="UniProtKB-KW"/>
</dbReference>
<proteinExistence type="inferred from homology"/>
<dbReference type="InterPro" id="IPR014776">
    <property type="entry name" value="4pyrrole_Mease_sub2"/>
</dbReference>
<comment type="catalytic activity">
    <reaction evidence="6">
        <text>cytidine(1402) in 16S rRNA + S-adenosyl-L-methionine = 2'-O-methylcytidine(1402) in 16S rRNA + S-adenosyl-L-homocysteine + H(+)</text>
        <dbReference type="Rhea" id="RHEA:42924"/>
        <dbReference type="Rhea" id="RHEA-COMP:10285"/>
        <dbReference type="Rhea" id="RHEA-COMP:10286"/>
        <dbReference type="ChEBI" id="CHEBI:15378"/>
        <dbReference type="ChEBI" id="CHEBI:57856"/>
        <dbReference type="ChEBI" id="CHEBI:59789"/>
        <dbReference type="ChEBI" id="CHEBI:74495"/>
        <dbReference type="ChEBI" id="CHEBI:82748"/>
        <dbReference type="EC" id="2.1.1.198"/>
    </reaction>
</comment>
<evidence type="ECO:0000256" key="5">
    <source>
        <dbReference type="ARBA" id="ARBA00022691"/>
    </source>
</evidence>
<protein>
    <recommendedName>
        <fullName evidence="6">Ribosomal RNA small subunit methyltransferase I</fullName>
        <ecNumber evidence="6">2.1.1.198</ecNumber>
    </recommendedName>
    <alternativeName>
        <fullName evidence="6">16S rRNA 2'-O-ribose C1402 methyltransferase</fullName>
    </alternativeName>
    <alternativeName>
        <fullName evidence="6">rRNA (cytidine-2'-O-)-methyltransferase RsmI</fullName>
    </alternativeName>
</protein>
<evidence type="ECO:0000313" key="9">
    <source>
        <dbReference type="Proteomes" id="UP000609346"/>
    </source>
</evidence>
<dbReference type="Gene3D" id="3.40.1010.10">
    <property type="entry name" value="Cobalt-precorrin-4 Transmethylase, Domain 1"/>
    <property type="match status" value="1"/>
</dbReference>
<dbReference type="CDD" id="cd11648">
    <property type="entry name" value="RsmI"/>
    <property type="match status" value="1"/>
</dbReference>
<dbReference type="Gene3D" id="3.30.950.10">
    <property type="entry name" value="Methyltransferase, Cobalt-precorrin-4 Transmethylase, Domain 2"/>
    <property type="match status" value="1"/>
</dbReference>
<sequence>MIQVQRSFAGESSGTLYLVATPIGNLEDMTFRAIRTLREVDIIAAEDTRQTRKLLTHFEISTRLVSYHEHNKRASGPELIRLLEEGSSIALVSDAGLPAISDPGADLVRDAAERGISVVPVPGANAALSALIISGLPTERFLFAGFPPRQRKALNEWLASIAYEQGTIMMYESPHRITKTLPAMLEVLGDRRIVMARELTKRHEEAARGTITECIAWLEEHPPLGEYVIVVEGRTAQASGHSADGSIADIADGVPNGAGELWWSALSLDAHVKHYEGQGQLDRKEAIKRTAADRSMQKRDVYNAVMRKDESG</sequence>
<dbReference type="InterPro" id="IPR035996">
    <property type="entry name" value="4pyrrol_Methylase_sf"/>
</dbReference>
<name>A0ABR8N3U9_9BACL</name>
<evidence type="ECO:0000256" key="1">
    <source>
        <dbReference type="ARBA" id="ARBA00022490"/>
    </source>
</evidence>
<dbReference type="Proteomes" id="UP000609346">
    <property type="component" value="Unassembled WGS sequence"/>
</dbReference>